<reference evidence="2" key="2">
    <citation type="submission" date="2017-02" db="UniProtKB">
        <authorList>
            <consortium name="WormBaseParasite"/>
        </authorList>
    </citation>
    <scope>IDENTIFICATION</scope>
</reference>
<dbReference type="PANTHER" id="PTHR48465">
    <property type="entry name" value="PROTEIN SSUH2 HOMOLOG"/>
    <property type="match status" value="1"/>
</dbReference>
<dbReference type="AlphaFoldDB" id="A0A0K0DR67"/>
<accession>A0A0K0DR67</accession>
<dbReference type="WBParaSite" id="ACAC_0001425601-mRNA-1">
    <property type="protein sequence ID" value="ACAC_0001425601-mRNA-1"/>
    <property type="gene ID" value="ACAC_0001425601"/>
</dbReference>
<evidence type="ECO:0000313" key="2">
    <source>
        <dbReference type="WBParaSite" id="ACAC_0001425601-mRNA-1"/>
    </source>
</evidence>
<dbReference type="InterPro" id="IPR052789">
    <property type="entry name" value="SSUH2_homolog"/>
</dbReference>
<protein>
    <submittedName>
        <fullName evidence="2">Laminin EGF-like domain-containing protein</fullName>
    </submittedName>
</protein>
<dbReference type="PANTHER" id="PTHR48465:SF1">
    <property type="entry name" value="PROTEIN SSUH2 HOMOLOG"/>
    <property type="match status" value="1"/>
</dbReference>
<organism evidence="1 2">
    <name type="scientific">Angiostrongylus cantonensis</name>
    <name type="common">Rat lungworm</name>
    <dbReference type="NCBI Taxonomy" id="6313"/>
    <lineage>
        <taxon>Eukaryota</taxon>
        <taxon>Metazoa</taxon>
        <taxon>Ecdysozoa</taxon>
        <taxon>Nematoda</taxon>
        <taxon>Chromadorea</taxon>
        <taxon>Rhabditida</taxon>
        <taxon>Rhabditina</taxon>
        <taxon>Rhabditomorpha</taxon>
        <taxon>Strongyloidea</taxon>
        <taxon>Metastrongylidae</taxon>
        <taxon>Angiostrongylus</taxon>
    </lineage>
</organism>
<name>A0A0K0DR67_ANGCA</name>
<evidence type="ECO:0000313" key="1">
    <source>
        <dbReference type="Proteomes" id="UP000035642"/>
    </source>
</evidence>
<dbReference type="Proteomes" id="UP000035642">
    <property type="component" value="Unassembled WGS sequence"/>
</dbReference>
<proteinExistence type="predicted"/>
<reference evidence="1" key="1">
    <citation type="submission" date="2012-09" db="EMBL/GenBank/DDBJ databases">
        <authorList>
            <person name="Martin A.A."/>
        </authorList>
    </citation>
    <scope>NUCLEOTIDE SEQUENCE</scope>
</reference>
<keyword evidence="1" id="KW-1185">Reference proteome</keyword>
<sequence>MKYGSAPNRYFEDVVPMGESEVHEALLREMKRHRYWKSSALKKMHFDRLEMINCLHYILESFTEARSTSEAAEAVAPGQLYDQATTLVANPWDYEVLPTKLFTDQVRMIEMPGTSTINPCSACNSEGTYHCFHCRGYGTDKCNFCR</sequence>